<evidence type="ECO:0000256" key="4">
    <source>
        <dbReference type="ARBA" id="ARBA00022840"/>
    </source>
</evidence>
<name>A0A1V3ZYW8_9ACTN</name>
<keyword evidence="3 9" id="KW-0418">Kinase</keyword>
<dbReference type="AlphaFoldDB" id="A0A1V3ZYW8"/>
<sequence length="759" mass="78734">MPPRTNAARPDAGAEPPEQAGQYRLLSRLGSGGMGVVHLARSASGLTLAVKVVHPQHANDPEFRDRFRQEVAAARKVSGAFTASVVDADPDAERPWMATLHVAGPTLAEHVKAYGPLPAAQVRHLAAGLAEALRDIHRAGVVHRDLKPSNVLLAEDTPKVIDFGISRPFDSQLHTETGKLIGTPPFMAPEQFSRPREVGPAADVFALGSVLVHAATGRGPFDSDSPYIVAYQVVHDEPDLNGMPADLVPIVARCLAKEPGDRPAPDELMAELRGVAALYDTQSFVPAPRPSFGSVSWTGAGPYPDAVPRQRAGEGRGHSGGTNRLDKGGGDRGGTGADADTSSGYGGGGGSEGGSGARARRGRRRILPVCAAGAVLTVGAVLAVAFGGAGDPAGAGSGRTGAVKHGGEAFRAWHTVVGAKGHGRAMTFCSAEYAAAEAVYCARAGVLAAAVDPSDGHIRWQRDGGAGLPATPVMAGGLLHVVTPGAKRLVALDPASGRTRWTKDLAPYDGQVTSAGSTVLLTSPDGTVTGVDAATGKTRWSGKVDGDPHPHFTYHGRDGLAYTTAATSDGSGTLVGAVDPESGATRWQHRFEGQLTPFGSWDGSVYLLALDDASRTVAVVRYDPSDRTTHRVALRYPLAQGRATVRDSTVYLLGEGGALLALDMREGRESWRLDTSVSRGSTPVMDGGHVYFTAADGRLIAVDAREGRLLGQTGPRLGAADGTVVADVPAPVITQRGQVYASAPDGTVFGVDGRDPGRW</sequence>
<dbReference type="InterPro" id="IPR011047">
    <property type="entry name" value="Quinoprotein_ADH-like_sf"/>
</dbReference>
<dbReference type="InterPro" id="IPR000719">
    <property type="entry name" value="Prot_kinase_dom"/>
</dbReference>
<evidence type="ECO:0000259" key="8">
    <source>
        <dbReference type="PROSITE" id="PS50011"/>
    </source>
</evidence>
<evidence type="ECO:0000256" key="2">
    <source>
        <dbReference type="ARBA" id="ARBA00022741"/>
    </source>
</evidence>
<dbReference type="InterPro" id="IPR017441">
    <property type="entry name" value="Protein_kinase_ATP_BS"/>
</dbReference>
<accession>A0A1V3ZYW8</accession>
<evidence type="ECO:0000256" key="3">
    <source>
        <dbReference type="ARBA" id="ARBA00022777"/>
    </source>
</evidence>
<dbReference type="SUPFAM" id="SSF50998">
    <property type="entry name" value="Quinoprotein alcohol dehydrogenase-like"/>
    <property type="match status" value="2"/>
</dbReference>
<dbReference type="RefSeq" id="WP_077974138.1">
    <property type="nucleotide sequence ID" value="NZ_CP045178.1"/>
</dbReference>
<feature type="region of interest" description="Disordered" evidence="6">
    <location>
        <begin position="301"/>
        <end position="359"/>
    </location>
</feature>
<keyword evidence="9" id="KW-0723">Serine/threonine-protein kinase</keyword>
<proteinExistence type="predicted"/>
<dbReference type="PROSITE" id="PS00107">
    <property type="entry name" value="PROTEIN_KINASE_ATP"/>
    <property type="match status" value="1"/>
</dbReference>
<reference evidence="9 10" key="1">
    <citation type="submission" date="2017-02" db="EMBL/GenBank/DDBJ databases">
        <title>Draft Genome Sequence of Streptomyces tsukubaensis F601, a Producer of the immunosuppressant tacrolimus FK506.</title>
        <authorList>
            <person name="Zong G."/>
            <person name="Zhong C."/>
            <person name="Fu J."/>
            <person name="Qin R."/>
            <person name="Cao G."/>
        </authorList>
    </citation>
    <scope>NUCLEOTIDE SEQUENCE [LARGE SCALE GENOMIC DNA]</scope>
    <source>
        <strain evidence="9 10">F601</strain>
    </source>
</reference>
<dbReference type="STRING" id="83656.B1H18_32900"/>
<dbReference type="Gene3D" id="2.130.10.10">
    <property type="entry name" value="YVTN repeat-like/Quinoprotein amine dehydrogenase"/>
    <property type="match status" value="1"/>
</dbReference>
<dbReference type="InterPro" id="IPR002372">
    <property type="entry name" value="PQQ_rpt_dom"/>
</dbReference>
<feature type="compositionally biased region" description="Gly residues" evidence="6">
    <location>
        <begin position="344"/>
        <end position="356"/>
    </location>
</feature>
<dbReference type="Gene3D" id="2.40.128.630">
    <property type="match status" value="2"/>
</dbReference>
<evidence type="ECO:0000313" key="9">
    <source>
        <dbReference type="EMBL" id="OON71642.1"/>
    </source>
</evidence>
<dbReference type="Pfam" id="PF00069">
    <property type="entry name" value="Pkinase"/>
    <property type="match status" value="1"/>
</dbReference>
<keyword evidence="7" id="KW-0472">Membrane</keyword>
<evidence type="ECO:0000256" key="6">
    <source>
        <dbReference type="SAM" id="MobiDB-lite"/>
    </source>
</evidence>
<dbReference type="PROSITE" id="PS00108">
    <property type="entry name" value="PROTEIN_KINASE_ST"/>
    <property type="match status" value="1"/>
</dbReference>
<dbReference type="Pfam" id="PF13360">
    <property type="entry name" value="PQQ_2"/>
    <property type="match status" value="1"/>
</dbReference>
<dbReference type="Gene3D" id="3.30.200.20">
    <property type="entry name" value="Phosphorylase Kinase, domain 1"/>
    <property type="match status" value="1"/>
</dbReference>
<dbReference type="InterPro" id="IPR015943">
    <property type="entry name" value="WD40/YVTN_repeat-like_dom_sf"/>
</dbReference>
<gene>
    <name evidence="9" type="ORF">B1H18_32900</name>
</gene>
<comment type="caution">
    <text evidence="9">The sequence shown here is derived from an EMBL/GenBank/DDBJ whole genome shotgun (WGS) entry which is preliminary data.</text>
</comment>
<dbReference type="SMART" id="SM00220">
    <property type="entry name" value="S_TKc"/>
    <property type="match status" value="1"/>
</dbReference>
<dbReference type="Proteomes" id="UP000190539">
    <property type="component" value="Unassembled WGS sequence"/>
</dbReference>
<protein>
    <submittedName>
        <fullName evidence="9">Serine/threonine protein kinase</fullName>
    </submittedName>
</protein>
<dbReference type="InterPro" id="IPR018391">
    <property type="entry name" value="PQQ_b-propeller_rpt"/>
</dbReference>
<keyword evidence="4 5" id="KW-0067">ATP-binding</keyword>
<feature type="transmembrane region" description="Helical" evidence="7">
    <location>
        <begin position="366"/>
        <end position="389"/>
    </location>
</feature>
<organism evidence="9 10">
    <name type="scientific">Streptomyces tsukubensis</name>
    <dbReference type="NCBI Taxonomy" id="83656"/>
    <lineage>
        <taxon>Bacteria</taxon>
        <taxon>Bacillati</taxon>
        <taxon>Actinomycetota</taxon>
        <taxon>Actinomycetes</taxon>
        <taxon>Kitasatosporales</taxon>
        <taxon>Streptomycetaceae</taxon>
        <taxon>Streptomyces</taxon>
    </lineage>
</organism>
<keyword evidence="7" id="KW-0812">Transmembrane</keyword>
<dbReference type="InterPro" id="IPR011009">
    <property type="entry name" value="Kinase-like_dom_sf"/>
</dbReference>
<dbReference type="PROSITE" id="PS50011">
    <property type="entry name" value="PROTEIN_KINASE_DOM"/>
    <property type="match status" value="1"/>
</dbReference>
<evidence type="ECO:0000313" key="10">
    <source>
        <dbReference type="Proteomes" id="UP000190539"/>
    </source>
</evidence>
<evidence type="ECO:0000256" key="7">
    <source>
        <dbReference type="SAM" id="Phobius"/>
    </source>
</evidence>
<dbReference type="SMART" id="SM00564">
    <property type="entry name" value="PQQ"/>
    <property type="match status" value="5"/>
</dbReference>
<dbReference type="Gene3D" id="1.10.510.10">
    <property type="entry name" value="Transferase(Phosphotransferase) domain 1"/>
    <property type="match status" value="1"/>
</dbReference>
<dbReference type="CDD" id="cd14014">
    <property type="entry name" value="STKc_PknB_like"/>
    <property type="match status" value="1"/>
</dbReference>
<dbReference type="PANTHER" id="PTHR43289">
    <property type="entry name" value="MITOGEN-ACTIVATED PROTEIN KINASE KINASE KINASE 20-RELATED"/>
    <property type="match status" value="1"/>
</dbReference>
<keyword evidence="2 5" id="KW-0547">Nucleotide-binding</keyword>
<dbReference type="OrthoDB" id="9762169at2"/>
<dbReference type="GO" id="GO:0005524">
    <property type="term" value="F:ATP binding"/>
    <property type="evidence" value="ECO:0007669"/>
    <property type="project" value="UniProtKB-UniRule"/>
</dbReference>
<feature type="binding site" evidence="5">
    <location>
        <position position="51"/>
    </location>
    <ligand>
        <name>ATP</name>
        <dbReference type="ChEBI" id="CHEBI:30616"/>
    </ligand>
</feature>
<keyword evidence="1" id="KW-0808">Transferase</keyword>
<dbReference type="PANTHER" id="PTHR43289:SF34">
    <property type="entry name" value="SERINE_THREONINE-PROTEIN KINASE YBDM-RELATED"/>
    <property type="match status" value="1"/>
</dbReference>
<feature type="domain" description="Protein kinase" evidence="8">
    <location>
        <begin position="23"/>
        <end position="285"/>
    </location>
</feature>
<evidence type="ECO:0000256" key="5">
    <source>
        <dbReference type="PROSITE-ProRule" id="PRU10141"/>
    </source>
</evidence>
<keyword evidence="10" id="KW-1185">Reference proteome</keyword>
<dbReference type="GO" id="GO:0004674">
    <property type="term" value="F:protein serine/threonine kinase activity"/>
    <property type="evidence" value="ECO:0007669"/>
    <property type="project" value="UniProtKB-KW"/>
</dbReference>
<keyword evidence="7" id="KW-1133">Transmembrane helix</keyword>
<dbReference type="EMBL" id="MVFC01000051">
    <property type="protein sequence ID" value="OON71642.1"/>
    <property type="molecule type" value="Genomic_DNA"/>
</dbReference>
<evidence type="ECO:0000256" key="1">
    <source>
        <dbReference type="ARBA" id="ARBA00022679"/>
    </source>
</evidence>
<dbReference type="SUPFAM" id="SSF56112">
    <property type="entry name" value="Protein kinase-like (PK-like)"/>
    <property type="match status" value="1"/>
</dbReference>
<dbReference type="InterPro" id="IPR008271">
    <property type="entry name" value="Ser/Thr_kinase_AS"/>
</dbReference>